<proteinExistence type="predicted"/>
<dbReference type="Gene3D" id="1.10.357.10">
    <property type="entry name" value="Tetracycline Repressor, domain 2"/>
    <property type="match status" value="1"/>
</dbReference>
<dbReference type="EMBL" id="JBJGBS010000101">
    <property type="protein sequence ID" value="MFO3706603.1"/>
    <property type="molecule type" value="Genomic_DNA"/>
</dbReference>
<gene>
    <name evidence="6" type="ORF">ACI6Q5_16870</name>
    <name evidence="7" type="ORF">XcodCFBP4690_14925</name>
</gene>
<name>A0A2S7CKC6_9XANT</name>
<dbReference type="OrthoDB" id="116240at2"/>
<reference evidence="6 9" key="2">
    <citation type="submission" date="2024-11" db="EMBL/GenBank/DDBJ databases">
        <title>Genome sequencing of Xanthomonas codiaei.</title>
        <authorList>
            <person name="Studholme D.J."/>
        </authorList>
    </citation>
    <scope>NUCLEOTIDE SEQUENCE [LARGE SCALE GENOMIC DNA]</scope>
    <source>
        <strain evidence="6 9">NCPPB 4350</strain>
    </source>
</reference>
<dbReference type="Pfam" id="PF21993">
    <property type="entry name" value="TetR_C_13_2"/>
    <property type="match status" value="1"/>
</dbReference>
<dbReference type="InterPro" id="IPR054156">
    <property type="entry name" value="YxaF_TetR_C"/>
</dbReference>
<evidence type="ECO:0000313" key="6">
    <source>
        <dbReference type="EMBL" id="MFO3706603.1"/>
    </source>
</evidence>
<dbReference type="InterPro" id="IPR036271">
    <property type="entry name" value="Tet_transcr_reg_TetR-rel_C_sf"/>
</dbReference>
<evidence type="ECO:0000259" key="5">
    <source>
        <dbReference type="PROSITE" id="PS50977"/>
    </source>
</evidence>
<protein>
    <submittedName>
        <fullName evidence="7">TetR family transcriptional regulator</fullName>
    </submittedName>
    <submittedName>
        <fullName evidence="6">TetR/AcrR family transcriptional regulator</fullName>
    </submittedName>
</protein>
<evidence type="ECO:0000313" key="7">
    <source>
        <dbReference type="EMBL" id="PPU62017.1"/>
    </source>
</evidence>
<keyword evidence="1" id="KW-0805">Transcription regulation</keyword>
<sequence length="203" mass="21661">MKPRRPDVQQRVVSAAAEMLAQHGLNATSIREMSKRAQAPLGSTYHHFPGGKQQVIGLAVEWAGAHAAQLLDAQLQDGLRRGVAGFMAAWRARLLHSEFRAGCPVLAAAVEEPIDAAGRDGLHAAAAAFALWEMRLANAAMRDGVPEETARDLAALIIASMEGAVALCRAKQDIADFDRVARQLARWLELALARTSPQDGGAA</sequence>
<dbReference type="PANTHER" id="PTHR47506">
    <property type="entry name" value="TRANSCRIPTIONAL REGULATORY PROTEIN"/>
    <property type="match status" value="1"/>
</dbReference>
<dbReference type="Proteomes" id="UP000237872">
    <property type="component" value="Unassembled WGS sequence"/>
</dbReference>
<evidence type="ECO:0000313" key="9">
    <source>
        <dbReference type="Proteomes" id="UP001637990"/>
    </source>
</evidence>
<evidence type="ECO:0000313" key="8">
    <source>
        <dbReference type="Proteomes" id="UP000237872"/>
    </source>
</evidence>
<dbReference type="Proteomes" id="UP001637990">
    <property type="component" value="Unassembled WGS sequence"/>
</dbReference>
<dbReference type="SUPFAM" id="SSF46689">
    <property type="entry name" value="Homeodomain-like"/>
    <property type="match status" value="1"/>
</dbReference>
<dbReference type="InterPro" id="IPR001647">
    <property type="entry name" value="HTH_TetR"/>
</dbReference>
<dbReference type="PROSITE" id="PS50977">
    <property type="entry name" value="HTH_TETR_2"/>
    <property type="match status" value="1"/>
</dbReference>
<feature type="domain" description="HTH tetR-type" evidence="5">
    <location>
        <begin position="6"/>
        <end position="66"/>
    </location>
</feature>
<dbReference type="AlphaFoldDB" id="A0A2S7CKC6"/>
<evidence type="ECO:0000256" key="3">
    <source>
        <dbReference type="ARBA" id="ARBA00023163"/>
    </source>
</evidence>
<feature type="DNA-binding region" description="H-T-H motif" evidence="4">
    <location>
        <begin position="29"/>
        <end position="48"/>
    </location>
</feature>
<accession>A0A2S7CKC6</accession>
<keyword evidence="9" id="KW-1185">Reference proteome</keyword>
<dbReference type="RefSeq" id="WP_104542026.1">
    <property type="nucleotide sequence ID" value="NZ_JAJITN010000183.1"/>
</dbReference>
<keyword evidence="2 4" id="KW-0238">DNA-binding</keyword>
<keyword evidence="3" id="KW-0804">Transcription</keyword>
<evidence type="ECO:0000256" key="1">
    <source>
        <dbReference type="ARBA" id="ARBA00023015"/>
    </source>
</evidence>
<evidence type="ECO:0000256" key="4">
    <source>
        <dbReference type="PROSITE-ProRule" id="PRU00335"/>
    </source>
</evidence>
<comment type="caution">
    <text evidence="7">The sequence shown here is derived from an EMBL/GenBank/DDBJ whole genome shotgun (WGS) entry which is preliminary data.</text>
</comment>
<evidence type="ECO:0000256" key="2">
    <source>
        <dbReference type="ARBA" id="ARBA00023125"/>
    </source>
</evidence>
<dbReference type="SUPFAM" id="SSF48498">
    <property type="entry name" value="Tetracyclin repressor-like, C-terminal domain"/>
    <property type="match status" value="1"/>
</dbReference>
<reference evidence="7 8" key="1">
    <citation type="submission" date="2016-08" db="EMBL/GenBank/DDBJ databases">
        <authorList>
            <person name="Seilhamer J.J."/>
        </authorList>
    </citation>
    <scope>NUCLEOTIDE SEQUENCE [LARGE SCALE GENOMIC DNA]</scope>
    <source>
        <strain evidence="7 8">CFBP4690</strain>
    </source>
</reference>
<dbReference type="PANTHER" id="PTHR47506:SF3">
    <property type="entry name" value="HTH-TYPE TRANSCRIPTIONAL REGULATOR LMRA"/>
    <property type="match status" value="1"/>
</dbReference>
<dbReference type="EMBL" id="MDEC01000021">
    <property type="protein sequence ID" value="PPU62017.1"/>
    <property type="molecule type" value="Genomic_DNA"/>
</dbReference>
<dbReference type="InterPro" id="IPR009057">
    <property type="entry name" value="Homeodomain-like_sf"/>
</dbReference>
<organism evidence="7 8">
    <name type="scientific">Xanthomonas codiaei</name>
    <dbReference type="NCBI Taxonomy" id="56463"/>
    <lineage>
        <taxon>Bacteria</taxon>
        <taxon>Pseudomonadati</taxon>
        <taxon>Pseudomonadota</taxon>
        <taxon>Gammaproteobacteria</taxon>
        <taxon>Lysobacterales</taxon>
        <taxon>Lysobacteraceae</taxon>
        <taxon>Xanthomonas</taxon>
    </lineage>
</organism>
<dbReference type="Pfam" id="PF00440">
    <property type="entry name" value="TetR_N"/>
    <property type="match status" value="1"/>
</dbReference>
<dbReference type="GO" id="GO:0003677">
    <property type="term" value="F:DNA binding"/>
    <property type="evidence" value="ECO:0007669"/>
    <property type="project" value="UniProtKB-UniRule"/>
</dbReference>